<dbReference type="InterPro" id="IPR010488">
    <property type="entry name" value="Zeta_toxin_domain"/>
</dbReference>
<proteinExistence type="inferred from homology"/>
<dbReference type="STRING" id="1423747.FC69_GL001869"/>
<dbReference type="EC" id="2.7.1.176" evidence="2"/>
<dbReference type="Pfam" id="PF06414">
    <property type="entry name" value="Zeta_toxin"/>
    <property type="match status" value="1"/>
</dbReference>
<keyword evidence="4" id="KW-0547">Nucleotide-binding</keyword>
<evidence type="ECO:0000313" key="10">
    <source>
        <dbReference type="Proteomes" id="UP000051264"/>
    </source>
</evidence>
<organism evidence="9 10">
    <name type="scientific">Latilactobacillus fuchuensis DSM 14340 = JCM 11249</name>
    <dbReference type="NCBI Taxonomy" id="1423747"/>
    <lineage>
        <taxon>Bacteria</taxon>
        <taxon>Bacillati</taxon>
        <taxon>Bacillota</taxon>
        <taxon>Bacilli</taxon>
        <taxon>Lactobacillales</taxon>
        <taxon>Lactobacillaceae</taxon>
        <taxon>Latilactobacillus</taxon>
    </lineage>
</organism>
<evidence type="ECO:0000259" key="8">
    <source>
        <dbReference type="Pfam" id="PF06414"/>
    </source>
</evidence>
<comment type="similarity">
    <text evidence="1">Belongs to the zeta toxin family.</text>
</comment>
<evidence type="ECO:0000256" key="7">
    <source>
        <dbReference type="ARBA" id="ARBA00048178"/>
    </source>
</evidence>
<keyword evidence="9" id="KW-0418">Kinase</keyword>
<keyword evidence="5" id="KW-0067">ATP-binding</keyword>
<evidence type="ECO:0000256" key="4">
    <source>
        <dbReference type="ARBA" id="ARBA00022741"/>
    </source>
</evidence>
<dbReference type="SUPFAM" id="SSF52540">
    <property type="entry name" value="P-loop containing nucleoside triphosphate hydrolases"/>
    <property type="match status" value="1"/>
</dbReference>
<dbReference type="OrthoDB" id="1648091at2"/>
<dbReference type="InterPro" id="IPR027417">
    <property type="entry name" value="P-loop_NTPase"/>
</dbReference>
<reference evidence="9 10" key="1">
    <citation type="journal article" date="2015" name="Genome Announc.">
        <title>Expanding the biotechnology potential of lactobacilli through comparative genomics of 213 strains and associated genera.</title>
        <authorList>
            <person name="Sun Z."/>
            <person name="Harris H.M."/>
            <person name="McCann A."/>
            <person name="Guo C."/>
            <person name="Argimon S."/>
            <person name="Zhang W."/>
            <person name="Yang X."/>
            <person name="Jeffery I.B."/>
            <person name="Cooney J.C."/>
            <person name="Kagawa T.F."/>
            <person name="Liu W."/>
            <person name="Song Y."/>
            <person name="Salvetti E."/>
            <person name="Wrobel A."/>
            <person name="Rasinkangas P."/>
            <person name="Parkhill J."/>
            <person name="Rea M.C."/>
            <person name="O'Sullivan O."/>
            <person name="Ritari J."/>
            <person name="Douillard F.P."/>
            <person name="Paul Ross R."/>
            <person name="Yang R."/>
            <person name="Briner A.E."/>
            <person name="Felis G.E."/>
            <person name="de Vos W.M."/>
            <person name="Barrangou R."/>
            <person name="Klaenhammer T.R."/>
            <person name="Caufield P.W."/>
            <person name="Cui Y."/>
            <person name="Zhang H."/>
            <person name="O'Toole P.W."/>
        </authorList>
    </citation>
    <scope>NUCLEOTIDE SEQUENCE [LARGE SCALE GENOMIC DNA]</scope>
    <source>
        <strain evidence="9 10">DSM 14340</strain>
    </source>
</reference>
<evidence type="ECO:0000313" key="9">
    <source>
        <dbReference type="EMBL" id="KRL59109.1"/>
    </source>
</evidence>
<dbReference type="Gene3D" id="3.40.50.300">
    <property type="entry name" value="P-loop containing nucleotide triphosphate hydrolases"/>
    <property type="match status" value="1"/>
</dbReference>
<dbReference type="RefSeq" id="WP_025083000.1">
    <property type="nucleotide sequence ID" value="NZ_AZEX01000055.1"/>
</dbReference>
<sequence>MRLNNQTLILLAGAPGTGKTYTENIIKKCIPELTNVPLDRIKEHLYDEIGFDNPDEKRELDNIAYQRFYQVLGYLMAKEKMIIADYPFSYLQKNQLEKISHKYGYQVVTVRLEADLQRLYERATKRDLEGPRHLGLKMNHYHYGDLVPDQTGIDGLPSFSVFKARAIERGYQTFCVGQLISLDVNDYDKIEYETFLMNLRNAINVDLGETVDGN</sequence>
<dbReference type="GO" id="GO:0005524">
    <property type="term" value="F:ATP binding"/>
    <property type="evidence" value="ECO:0007669"/>
    <property type="project" value="UniProtKB-KW"/>
</dbReference>
<name>A0A0R1RYJ4_9LACO</name>
<dbReference type="Proteomes" id="UP000051264">
    <property type="component" value="Unassembled WGS sequence"/>
</dbReference>
<comment type="catalytic activity">
    <reaction evidence="7">
        <text>UDP-N-acetyl-alpha-D-glucosamine + ATP = UDP-N-acetyl-alpha-D-glucosamine 3'-phosphate + ADP + H(+)</text>
        <dbReference type="Rhea" id="RHEA:32671"/>
        <dbReference type="ChEBI" id="CHEBI:15378"/>
        <dbReference type="ChEBI" id="CHEBI:30616"/>
        <dbReference type="ChEBI" id="CHEBI:57705"/>
        <dbReference type="ChEBI" id="CHEBI:64353"/>
        <dbReference type="ChEBI" id="CHEBI:456216"/>
        <dbReference type="EC" id="2.7.1.176"/>
    </reaction>
</comment>
<dbReference type="EMBL" id="AZEX01000055">
    <property type="protein sequence ID" value="KRL59109.1"/>
    <property type="molecule type" value="Genomic_DNA"/>
</dbReference>
<dbReference type="GO" id="GO:0016301">
    <property type="term" value="F:kinase activity"/>
    <property type="evidence" value="ECO:0007669"/>
    <property type="project" value="UniProtKB-KW"/>
</dbReference>
<evidence type="ECO:0000256" key="3">
    <source>
        <dbReference type="ARBA" id="ARBA00022649"/>
    </source>
</evidence>
<protein>
    <recommendedName>
        <fullName evidence="6">UDP-N-acetylglucosamine kinase</fullName>
        <ecNumber evidence="2">2.7.1.176</ecNumber>
    </recommendedName>
    <alternativeName>
        <fullName evidence="6">UDP-N-acetylglucosamine kinase</fullName>
    </alternativeName>
</protein>
<evidence type="ECO:0000256" key="6">
    <source>
        <dbReference type="ARBA" id="ARBA00032897"/>
    </source>
</evidence>
<evidence type="ECO:0000256" key="2">
    <source>
        <dbReference type="ARBA" id="ARBA00011963"/>
    </source>
</evidence>
<gene>
    <name evidence="9" type="ORF">FC69_GL001869</name>
</gene>
<dbReference type="AlphaFoldDB" id="A0A0R1RYJ4"/>
<evidence type="ECO:0000256" key="1">
    <source>
        <dbReference type="ARBA" id="ARBA00009104"/>
    </source>
</evidence>
<feature type="domain" description="Zeta toxin" evidence="8">
    <location>
        <begin position="7"/>
        <end position="129"/>
    </location>
</feature>
<evidence type="ECO:0000256" key="5">
    <source>
        <dbReference type="ARBA" id="ARBA00022840"/>
    </source>
</evidence>
<accession>A0A0R1RYJ4</accession>
<dbReference type="eggNOG" id="COG0645">
    <property type="taxonomic scope" value="Bacteria"/>
</dbReference>
<keyword evidence="9" id="KW-0808">Transferase</keyword>
<comment type="caution">
    <text evidence="9">The sequence shown here is derived from an EMBL/GenBank/DDBJ whole genome shotgun (WGS) entry which is preliminary data.</text>
</comment>
<dbReference type="PATRIC" id="fig|1423747.3.peg.1899"/>
<keyword evidence="3" id="KW-1277">Toxin-antitoxin system</keyword>